<keyword evidence="2" id="KW-1185">Reference proteome</keyword>
<accession>A0A1D1V7W2</accession>
<protein>
    <submittedName>
        <fullName evidence="1">Uncharacterized protein</fullName>
    </submittedName>
</protein>
<dbReference type="EMBL" id="BDGG01000003">
    <property type="protein sequence ID" value="GAU96865.1"/>
    <property type="molecule type" value="Genomic_DNA"/>
</dbReference>
<gene>
    <name evidence="1" type="primary">RvY_08239-1</name>
    <name evidence="1" type="synonym">RvY_08239.1</name>
    <name evidence="1" type="ORF">RvY_08239</name>
</gene>
<comment type="caution">
    <text evidence="1">The sequence shown here is derived from an EMBL/GenBank/DDBJ whole genome shotgun (WGS) entry which is preliminary data.</text>
</comment>
<evidence type="ECO:0000313" key="1">
    <source>
        <dbReference type="EMBL" id="GAU96865.1"/>
    </source>
</evidence>
<dbReference type="Proteomes" id="UP000186922">
    <property type="component" value="Unassembled WGS sequence"/>
</dbReference>
<dbReference type="OrthoDB" id="10061535at2759"/>
<evidence type="ECO:0000313" key="2">
    <source>
        <dbReference type="Proteomes" id="UP000186922"/>
    </source>
</evidence>
<name>A0A1D1V7W2_RAMVA</name>
<sequence>MEGLRDHYNTKTNRFRNYRRPFGSARDQYWKQVTKVRDYGSSQMEYLQDNYAKNLGKLRSYSVAQLERFRQH</sequence>
<organism evidence="1 2">
    <name type="scientific">Ramazzottius varieornatus</name>
    <name type="common">Water bear</name>
    <name type="synonym">Tardigrade</name>
    <dbReference type="NCBI Taxonomy" id="947166"/>
    <lineage>
        <taxon>Eukaryota</taxon>
        <taxon>Metazoa</taxon>
        <taxon>Ecdysozoa</taxon>
        <taxon>Tardigrada</taxon>
        <taxon>Eutardigrada</taxon>
        <taxon>Parachela</taxon>
        <taxon>Hypsibioidea</taxon>
        <taxon>Ramazzottiidae</taxon>
        <taxon>Ramazzottius</taxon>
    </lineage>
</organism>
<dbReference type="AlphaFoldDB" id="A0A1D1V7W2"/>
<reference evidence="1 2" key="1">
    <citation type="journal article" date="2016" name="Nat. Commun.">
        <title>Extremotolerant tardigrade genome and improved radiotolerance of human cultured cells by tardigrade-unique protein.</title>
        <authorList>
            <person name="Hashimoto T."/>
            <person name="Horikawa D.D."/>
            <person name="Saito Y."/>
            <person name="Kuwahara H."/>
            <person name="Kozuka-Hata H."/>
            <person name="Shin-I T."/>
            <person name="Minakuchi Y."/>
            <person name="Ohishi K."/>
            <person name="Motoyama A."/>
            <person name="Aizu T."/>
            <person name="Enomoto A."/>
            <person name="Kondo K."/>
            <person name="Tanaka S."/>
            <person name="Hara Y."/>
            <person name="Koshikawa S."/>
            <person name="Sagara H."/>
            <person name="Miura T."/>
            <person name="Yokobori S."/>
            <person name="Miyagawa K."/>
            <person name="Suzuki Y."/>
            <person name="Kubo T."/>
            <person name="Oyama M."/>
            <person name="Kohara Y."/>
            <person name="Fujiyama A."/>
            <person name="Arakawa K."/>
            <person name="Katayama T."/>
            <person name="Toyoda A."/>
            <person name="Kunieda T."/>
        </authorList>
    </citation>
    <scope>NUCLEOTIDE SEQUENCE [LARGE SCALE GENOMIC DNA]</scope>
    <source>
        <strain evidence="1 2">YOKOZUNA-1</strain>
    </source>
</reference>
<proteinExistence type="predicted"/>